<dbReference type="GO" id="GO:0071586">
    <property type="term" value="P:CAAX-box protein processing"/>
    <property type="evidence" value="ECO:0007669"/>
    <property type="project" value="InterPro"/>
</dbReference>
<feature type="transmembrane region" description="Helical" evidence="9">
    <location>
        <begin position="151"/>
        <end position="169"/>
    </location>
</feature>
<evidence type="ECO:0000313" key="13">
    <source>
        <dbReference type="Proteomes" id="UP000284219"/>
    </source>
</evidence>
<evidence type="ECO:0008006" key="14">
    <source>
        <dbReference type="Google" id="ProtNLM"/>
    </source>
</evidence>
<dbReference type="Proteomes" id="UP000284219">
    <property type="component" value="Unassembled WGS sequence"/>
</dbReference>
<reference evidence="12 13" key="1">
    <citation type="submission" date="2016-08" db="EMBL/GenBank/DDBJ databases">
        <title>Novel Firmicute Genomes.</title>
        <authorList>
            <person name="Poppleton D.I."/>
            <person name="Gribaldo S."/>
        </authorList>
    </citation>
    <scope>NUCLEOTIDE SEQUENCE [LARGE SCALE GENOMIC DNA]</scope>
    <source>
        <strain evidence="12 13">RAOx-1</strain>
    </source>
</reference>
<feature type="domain" description="Peptidase M48" evidence="10">
    <location>
        <begin position="208"/>
        <end position="411"/>
    </location>
</feature>
<comment type="similarity">
    <text evidence="8">Belongs to the peptidase M48 family.</text>
</comment>
<evidence type="ECO:0000256" key="2">
    <source>
        <dbReference type="ARBA" id="ARBA00022723"/>
    </source>
</evidence>
<evidence type="ECO:0000256" key="5">
    <source>
        <dbReference type="ARBA" id="ARBA00023049"/>
    </source>
</evidence>
<dbReference type="AlphaFoldDB" id="A0A419SL16"/>
<dbReference type="InterPro" id="IPR001915">
    <property type="entry name" value="Peptidase_M48"/>
</dbReference>
<feature type="transmembrane region" description="Helical" evidence="9">
    <location>
        <begin position="176"/>
        <end position="194"/>
    </location>
</feature>
<evidence type="ECO:0000256" key="4">
    <source>
        <dbReference type="ARBA" id="ARBA00022833"/>
    </source>
</evidence>
<sequence>MRLRKFYIFFTAALIVYIAVITVYLINAPSSLPLEWQGSAADPATFMTEEQLQQSVSFSREKNIITFISGPIKWAIYLLILGIGLSAAYARGIKRIFKWNIVNIFLFLLLLTLTTTILQFPLDYYLFQLRHEYGISTQPFSNWIFDRMKSFGISLVMMTPIVWLFYFILRKSPKRWWLWLWGCSIPLILFSMYAKPVILDPIFNEFSPLQDQQLKHDILQLAEQAQVPTHQVYEVDMSKKTNALNAYVTGVGSNTRIVLWDTTLQKLKKDEVLFIMAHEIGHYALHHMTWLFFGTIFAQLVALYLLSLTFRWTVDRFGPFWGIQHPQELASLPIILLLFSVFSFVSMPIQNGVSRHYEQAADVYAMDMLEDHDAAVRTFQRLAVEGLSEVNPPRLVKYVLYTHPTLYERILFAQQFQRSK</sequence>
<keyword evidence="9" id="KW-0472">Membrane</keyword>
<keyword evidence="9" id="KW-0812">Transmembrane</keyword>
<dbReference type="Gene3D" id="3.30.2010.10">
    <property type="entry name" value="Metalloproteases ('zincins'), catalytic domain"/>
    <property type="match status" value="1"/>
</dbReference>
<dbReference type="InterPro" id="IPR027057">
    <property type="entry name" value="CAXX_Prtase_1"/>
</dbReference>
<organism evidence="12 13">
    <name type="scientific">Ammoniphilus oxalaticus</name>
    <dbReference type="NCBI Taxonomy" id="66863"/>
    <lineage>
        <taxon>Bacteria</taxon>
        <taxon>Bacillati</taxon>
        <taxon>Bacillota</taxon>
        <taxon>Bacilli</taxon>
        <taxon>Bacillales</taxon>
        <taxon>Paenibacillaceae</taxon>
        <taxon>Aneurinibacillus group</taxon>
        <taxon>Ammoniphilus</taxon>
    </lineage>
</organism>
<gene>
    <name evidence="12" type="ORF">BEP19_04885</name>
</gene>
<accession>A0A419SL16</accession>
<keyword evidence="9" id="KW-1133">Transmembrane helix</keyword>
<comment type="caution">
    <text evidence="12">The sequence shown here is derived from an EMBL/GenBank/DDBJ whole genome shotgun (WGS) entry which is preliminary data.</text>
</comment>
<evidence type="ECO:0000256" key="1">
    <source>
        <dbReference type="ARBA" id="ARBA00022670"/>
    </source>
</evidence>
<dbReference type="GO" id="GO:0046872">
    <property type="term" value="F:metal ion binding"/>
    <property type="evidence" value="ECO:0007669"/>
    <property type="project" value="UniProtKB-KW"/>
</dbReference>
<keyword evidence="13" id="KW-1185">Reference proteome</keyword>
<evidence type="ECO:0000256" key="3">
    <source>
        <dbReference type="ARBA" id="ARBA00022801"/>
    </source>
</evidence>
<keyword evidence="3 8" id="KW-0378">Hydrolase</keyword>
<keyword evidence="2 7" id="KW-0479">Metal-binding</keyword>
<feature type="binding site" evidence="7">
    <location>
        <position position="358"/>
    </location>
    <ligand>
        <name>Zn(2+)</name>
        <dbReference type="ChEBI" id="CHEBI:29105"/>
        <note>catalytic</note>
    </ligand>
</feature>
<feature type="transmembrane region" description="Helical" evidence="9">
    <location>
        <begin position="64"/>
        <end position="89"/>
    </location>
</feature>
<name>A0A419SL16_9BACL</name>
<evidence type="ECO:0000259" key="10">
    <source>
        <dbReference type="Pfam" id="PF01435"/>
    </source>
</evidence>
<feature type="active site" description="Proton donor" evidence="6">
    <location>
        <position position="362"/>
    </location>
</feature>
<protein>
    <recommendedName>
        <fullName evidence="14">Peptidase M48</fullName>
    </recommendedName>
</protein>
<keyword evidence="4 7" id="KW-0862">Zinc</keyword>
<dbReference type="InterPro" id="IPR032456">
    <property type="entry name" value="Peptidase_M48_N"/>
</dbReference>
<evidence type="ECO:0000256" key="9">
    <source>
        <dbReference type="SAM" id="Phobius"/>
    </source>
</evidence>
<feature type="transmembrane region" description="Helical" evidence="9">
    <location>
        <begin position="290"/>
        <end position="308"/>
    </location>
</feature>
<dbReference type="CDD" id="cd07343">
    <property type="entry name" value="M48A_Zmpste24p_like"/>
    <property type="match status" value="1"/>
</dbReference>
<keyword evidence="5 8" id="KW-0482">Metalloprotease</keyword>
<dbReference type="GO" id="GO:0004222">
    <property type="term" value="F:metalloendopeptidase activity"/>
    <property type="evidence" value="ECO:0007669"/>
    <property type="project" value="InterPro"/>
</dbReference>
<dbReference type="FunFam" id="3.30.2010.10:FF:000010">
    <property type="entry name" value="M48 family peptidase"/>
    <property type="match status" value="1"/>
</dbReference>
<keyword evidence="1 8" id="KW-0645">Protease</keyword>
<evidence type="ECO:0000256" key="7">
    <source>
        <dbReference type="PIRSR" id="PIRSR627057-2"/>
    </source>
</evidence>
<feature type="binding site" evidence="7">
    <location>
        <position position="282"/>
    </location>
    <ligand>
        <name>Zn(2+)</name>
        <dbReference type="ChEBI" id="CHEBI:29105"/>
        <note>catalytic</note>
    </ligand>
</feature>
<feature type="transmembrane region" description="Helical" evidence="9">
    <location>
        <begin position="329"/>
        <end position="349"/>
    </location>
</feature>
<evidence type="ECO:0000259" key="11">
    <source>
        <dbReference type="Pfam" id="PF16491"/>
    </source>
</evidence>
<proteinExistence type="inferred from homology"/>
<dbReference type="EMBL" id="MCHY01000008">
    <property type="protein sequence ID" value="RKD24649.1"/>
    <property type="molecule type" value="Genomic_DNA"/>
</dbReference>
<evidence type="ECO:0000256" key="8">
    <source>
        <dbReference type="RuleBase" id="RU003983"/>
    </source>
</evidence>
<comment type="cofactor">
    <cofactor evidence="7 8">
        <name>Zn(2+)</name>
        <dbReference type="ChEBI" id="CHEBI:29105"/>
    </cofactor>
    <text evidence="7 8">Binds 1 zinc ion per subunit.</text>
</comment>
<evidence type="ECO:0000256" key="6">
    <source>
        <dbReference type="PIRSR" id="PIRSR627057-1"/>
    </source>
</evidence>
<feature type="active site" evidence="6">
    <location>
        <position position="279"/>
    </location>
</feature>
<feature type="transmembrane region" description="Helical" evidence="9">
    <location>
        <begin position="101"/>
        <end position="122"/>
    </location>
</feature>
<feature type="transmembrane region" description="Helical" evidence="9">
    <location>
        <begin position="7"/>
        <end position="26"/>
    </location>
</feature>
<dbReference type="Pfam" id="PF16491">
    <property type="entry name" value="Peptidase_M48_N"/>
    <property type="match status" value="1"/>
</dbReference>
<dbReference type="PANTHER" id="PTHR10120">
    <property type="entry name" value="CAAX PRENYL PROTEASE 1"/>
    <property type="match status" value="1"/>
</dbReference>
<feature type="domain" description="CAAX prenyl protease 1 N-terminal" evidence="11">
    <location>
        <begin position="45"/>
        <end position="204"/>
    </location>
</feature>
<dbReference type="Pfam" id="PF01435">
    <property type="entry name" value="Peptidase_M48"/>
    <property type="match status" value="1"/>
</dbReference>
<feature type="binding site" evidence="7">
    <location>
        <position position="278"/>
    </location>
    <ligand>
        <name>Zn(2+)</name>
        <dbReference type="ChEBI" id="CHEBI:29105"/>
        <note>catalytic</note>
    </ligand>
</feature>
<evidence type="ECO:0000313" key="12">
    <source>
        <dbReference type="EMBL" id="RKD24649.1"/>
    </source>
</evidence>